<feature type="chain" id="PRO_5026754369" description="CBM11 domain-containing protein" evidence="1">
    <location>
        <begin position="30"/>
        <end position="212"/>
    </location>
</feature>
<evidence type="ECO:0008006" key="3">
    <source>
        <dbReference type="Google" id="ProtNLM"/>
    </source>
</evidence>
<gene>
    <name evidence="2" type="ORF">AVDCRST_MAG53-256</name>
</gene>
<evidence type="ECO:0000313" key="2">
    <source>
        <dbReference type="EMBL" id="CAA9475341.1"/>
    </source>
</evidence>
<organism evidence="2">
    <name type="scientific">uncultured Solirubrobacteraceae bacterium</name>
    <dbReference type="NCBI Taxonomy" id="1162706"/>
    <lineage>
        <taxon>Bacteria</taxon>
        <taxon>Bacillati</taxon>
        <taxon>Actinomycetota</taxon>
        <taxon>Thermoleophilia</taxon>
        <taxon>Solirubrobacterales</taxon>
        <taxon>Solirubrobacteraceae</taxon>
        <taxon>environmental samples</taxon>
    </lineage>
</organism>
<accession>A0A6J4RJP4</accession>
<sequence length="212" mass="21869">MFEALGCRLAAVGLGAAGALALLAPGAYAGPISSEADCSASRPLTQPFLPWADLANYALSPDGGLEAGGKGWRLSGGATSTAGNEPFFVGGSNDSRSLHLPSGSSATSAPTCVGLEWPTIRFFTRSSGTSSLSSLRVEVLFESAATRATQSLQIGTATPGGNWWPTPQMVMLVNTLGALSEDGMVPVAFRFTPVATGSWQIDDLYVDPWRGP</sequence>
<protein>
    <recommendedName>
        <fullName evidence="3">CBM11 domain-containing protein</fullName>
    </recommendedName>
</protein>
<dbReference type="EMBL" id="CADCVR010000010">
    <property type="protein sequence ID" value="CAA9475341.1"/>
    <property type="molecule type" value="Genomic_DNA"/>
</dbReference>
<feature type="signal peptide" evidence="1">
    <location>
        <begin position="1"/>
        <end position="29"/>
    </location>
</feature>
<evidence type="ECO:0000256" key="1">
    <source>
        <dbReference type="SAM" id="SignalP"/>
    </source>
</evidence>
<name>A0A6J4RJP4_9ACTN</name>
<reference evidence="2" key="1">
    <citation type="submission" date="2020-02" db="EMBL/GenBank/DDBJ databases">
        <authorList>
            <person name="Meier V. D."/>
        </authorList>
    </citation>
    <scope>NUCLEOTIDE SEQUENCE</scope>
    <source>
        <strain evidence="2">AVDCRST_MAG53</strain>
    </source>
</reference>
<dbReference type="AlphaFoldDB" id="A0A6J4RJP4"/>
<keyword evidence="1" id="KW-0732">Signal</keyword>
<proteinExistence type="predicted"/>